<feature type="transmembrane region" description="Helical" evidence="1">
    <location>
        <begin position="12"/>
        <end position="31"/>
    </location>
</feature>
<evidence type="ECO:0000313" key="3">
    <source>
        <dbReference type="Proteomes" id="UP000597762"/>
    </source>
</evidence>
<protein>
    <submittedName>
        <fullName evidence="2">Uncharacterized protein</fullName>
    </submittedName>
</protein>
<sequence>MKFVASFSQHQTHFSLSLSLSLFLNKLQLILTHFLSFQRSKVLYIFFFSFFWKQSCLFFGHQAPFFSYYFLPIRMESSSFLYYTAKEGENFLKHAVVQLVTAHVSFFFFTVNAFSPKQHLGTSQFFLYSKLCNVQLFFSGGVSLRGLLLNFL</sequence>
<dbReference type="EMBL" id="CAHIKZ030002017">
    <property type="protein sequence ID" value="CAE1279421.1"/>
    <property type="molecule type" value="Genomic_DNA"/>
</dbReference>
<keyword evidence="1" id="KW-0812">Transmembrane</keyword>
<name>A0A812CMP2_ACAPH</name>
<keyword evidence="1" id="KW-1133">Transmembrane helix</keyword>
<comment type="caution">
    <text evidence="2">The sequence shown here is derived from an EMBL/GenBank/DDBJ whole genome shotgun (WGS) entry which is preliminary data.</text>
</comment>
<feature type="transmembrane region" description="Helical" evidence="1">
    <location>
        <begin position="126"/>
        <end position="148"/>
    </location>
</feature>
<gene>
    <name evidence="2" type="ORF">SPHA_41787</name>
</gene>
<dbReference type="AlphaFoldDB" id="A0A812CMP2"/>
<keyword evidence="1" id="KW-0472">Membrane</keyword>
<evidence type="ECO:0000313" key="2">
    <source>
        <dbReference type="EMBL" id="CAE1279421.1"/>
    </source>
</evidence>
<feature type="transmembrane region" description="Helical" evidence="1">
    <location>
        <begin position="43"/>
        <end position="71"/>
    </location>
</feature>
<reference evidence="2" key="1">
    <citation type="submission" date="2021-01" db="EMBL/GenBank/DDBJ databases">
        <authorList>
            <person name="Li R."/>
            <person name="Bekaert M."/>
        </authorList>
    </citation>
    <scope>NUCLEOTIDE SEQUENCE</scope>
    <source>
        <strain evidence="2">Farmed</strain>
    </source>
</reference>
<dbReference type="Proteomes" id="UP000597762">
    <property type="component" value="Unassembled WGS sequence"/>
</dbReference>
<evidence type="ECO:0000256" key="1">
    <source>
        <dbReference type="SAM" id="Phobius"/>
    </source>
</evidence>
<accession>A0A812CMP2</accession>
<organism evidence="2 3">
    <name type="scientific">Acanthosepion pharaonis</name>
    <name type="common">Pharaoh cuttlefish</name>
    <name type="synonym">Sepia pharaonis</name>
    <dbReference type="NCBI Taxonomy" id="158019"/>
    <lineage>
        <taxon>Eukaryota</taxon>
        <taxon>Metazoa</taxon>
        <taxon>Spiralia</taxon>
        <taxon>Lophotrochozoa</taxon>
        <taxon>Mollusca</taxon>
        <taxon>Cephalopoda</taxon>
        <taxon>Coleoidea</taxon>
        <taxon>Decapodiformes</taxon>
        <taxon>Sepiida</taxon>
        <taxon>Sepiina</taxon>
        <taxon>Sepiidae</taxon>
        <taxon>Acanthosepion</taxon>
    </lineage>
</organism>
<feature type="transmembrane region" description="Helical" evidence="1">
    <location>
        <begin position="91"/>
        <end position="114"/>
    </location>
</feature>
<keyword evidence="3" id="KW-1185">Reference proteome</keyword>
<proteinExistence type="predicted"/>